<dbReference type="OrthoDB" id="1919386at2759"/>
<protein>
    <submittedName>
        <fullName evidence="1">Uncharacterized protein</fullName>
    </submittedName>
</protein>
<dbReference type="EMBL" id="MVGT01003165">
    <property type="protein sequence ID" value="OVA05199.1"/>
    <property type="molecule type" value="Genomic_DNA"/>
</dbReference>
<name>A0A200Q403_MACCD</name>
<dbReference type="AlphaFoldDB" id="A0A200Q403"/>
<keyword evidence="2" id="KW-1185">Reference proteome</keyword>
<dbReference type="InterPro" id="IPR025322">
    <property type="entry name" value="PADRE_dom"/>
</dbReference>
<evidence type="ECO:0000313" key="1">
    <source>
        <dbReference type="EMBL" id="OVA05199.1"/>
    </source>
</evidence>
<organism evidence="1 2">
    <name type="scientific">Macleaya cordata</name>
    <name type="common">Five-seeded plume-poppy</name>
    <name type="synonym">Bocconia cordata</name>
    <dbReference type="NCBI Taxonomy" id="56857"/>
    <lineage>
        <taxon>Eukaryota</taxon>
        <taxon>Viridiplantae</taxon>
        <taxon>Streptophyta</taxon>
        <taxon>Embryophyta</taxon>
        <taxon>Tracheophyta</taxon>
        <taxon>Spermatophyta</taxon>
        <taxon>Magnoliopsida</taxon>
        <taxon>Ranunculales</taxon>
        <taxon>Papaveraceae</taxon>
        <taxon>Papaveroideae</taxon>
        <taxon>Macleaya</taxon>
    </lineage>
</organism>
<gene>
    <name evidence="1" type="ORF">BVC80_8893g40</name>
</gene>
<accession>A0A200Q403</accession>
<evidence type="ECO:0000313" key="2">
    <source>
        <dbReference type="Proteomes" id="UP000195402"/>
    </source>
</evidence>
<dbReference type="Pfam" id="PF14009">
    <property type="entry name" value="PADRE"/>
    <property type="match status" value="1"/>
</dbReference>
<dbReference type="Proteomes" id="UP000195402">
    <property type="component" value="Unassembled WGS sequence"/>
</dbReference>
<sequence>MYLDTYLPHVAETEELQLGQIYFLLPLSQSQNPLSLSELCALAIKASTALTRNEMELSSLKALKYPGGKDVTLPSKSRSGRQIPARYSNVRLGSKMGRGNRGGGRIDEY</sequence>
<reference evidence="1 2" key="1">
    <citation type="journal article" date="2017" name="Mol. Plant">
        <title>The Genome of Medicinal Plant Macleaya cordata Provides New Insights into Benzylisoquinoline Alkaloids Metabolism.</title>
        <authorList>
            <person name="Liu X."/>
            <person name="Liu Y."/>
            <person name="Huang P."/>
            <person name="Ma Y."/>
            <person name="Qing Z."/>
            <person name="Tang Q."/>
            <person name="Cao H."/>
            <person name="Cheng P."/>
            <person name="Zheng Y."/>
            <person name="Yuan Z."/>
            <person name="Zhou Y."/>
            <person name="Liu J."/>
            <person name="Tang Z."/>
            <person name="Zhuo Y."/>
            <person name="Zhang Y."/>
            <person name="Yu L."/>
            <person name="Huang J."/>
            <person name="Yang P."/>
            <person name="Peng Q."/>
            <person name="Zhang J."/>
            <person name="Jiang W."/>
            <person name="Zhang Z."/>
            <person name="Lin K."/>
            <person name="Ro D.K."/>
            <person name="Chen X."/>
            <person name="Xiong X."/>
            <person name="Shang Y."/>
            <person name="Huang S."/>
            <person name="Zeng J."/>
        </authorList>
    </citation>
    <scope>NUCLEOTIDE SEQUENCE [LARGE SCALE GENOMIC DNA]</scope>
    <source>
        <strain evidence="2">cv. BLH2017</strain>
        <tissue evidence="1">Root</tissue>
    </source>
</reference>
<dbReference type="InParanoid" id="A0A200Q403"/>
<proteinExistence type="predicted"/>
<comment type="caution">
    <text evidence="1">The sequence shown here is derived from an EMBL/GenBank/DDBJ whole genome shotgun (WGS) entry which is preliminary data.</text>
</comment>